<dbReference type="Gene3D" id="1.10.1660.10">
    <property type="match status" value="1"/>
</dbReference>
<evidence type="ECO:0000313" key="2">
    <source>
        <dbReference type="Proteomes" id="UP000601768"/>
    </source>
</evidence>
<dbReference type="AlphaFoldDB" id="A0A8J6IPQ6"/>
<reference evidence="1" key="1">
    <citation type="journal article" date="2018" name="Int. J. Syst. Evol. Microbiol.">
        <title>Neptunicella marina gen. nov., sp. nov., isolated from surface seawater.</title>
        <authorList>
            <person name="Liu X."/>
            <person name="Lai Q."/>
            <person name="Du Y."/>
            <person name="Zhang X."/>
            <person name="Liu Z."/>
            <person name="Sun F."/>
            <person name="Shao Z."/>
        </authorList>
    </citation>
    <scope>NUCLEOTIDE SEQUENCE</scope>
    <source>
        <strain evidence="1">S27-2</strain>
    </source>
</reference>
<dbReference type="Proteomes" id="UP000601768">
    <property type="component" value="Unassembled WGS sequence"/>
</dbReference>
<evidence type="ECO:0000313" key="1">
    <source>
        <dbReference type="EMBL" id="MBC3764449.1"/>
    </source>
</evidence>
<organism evidence="1 2">
    <name type="scientific">Neptunicella marina</name>
    <dbReference type="NCBI Taxonomy" id="2125989"/>
    <lineage>
        <taxon>Bacteria</taxon>
        <taxon>Pseudomonadati</taxon>
        <taxon>Pseudomonadota</taxon>
        <taxon>Gammaproteobacteria</taxon>
        <taxon>Alteromonadales</taxon>
        <taxon>Alteromonadaceae</taxon>
        <taxon>Neptunicella</taxon>
    </lineage>
</organism>
<reference evidence="1" key="2">
    <citation type="submission" date="2020-08" db="EMBL/GenBank/DDBJ databases">
        <authorList>
            <person name="Lai Q."/>
        </authorList>
    </citation>
    <scope>NUCLEOTIDE SEQUENCE</scope>
    <source>
        <strain evidence="1">S27-2</strain>
    </source>
</reference>
<accession>A0A8J6IPQ6</accession>
<gene>
    <name evidence="1" type="ORF">H8B19_01050</name>
</gene>
<dbReference type="EMBL" id="JACNEP010000001">
    <property type="protein sequence ID" value="MBC3764449.1"/>
    <property type="molecule type" value="Genomic_DNA"/>
</dbReference>
<dbReference type="Pfam" id="PF13591">
    <property type="entry name" value="MerR_2"/>
    <property type="match status" value="1"/>
</dbReference>
<proteinExistence type="predicted"/>
<protein>
    <submittedName>
        <fullName evidence="1">Chaperone modulatory protein CbpM</fullName>
    </submittedName>
</protein>
<comment type="caution">
    <text evidence="1">The sequence shown here is derived from an EMBL/GenBank/DDBJ whole genome shotgun (WGS) entry which is preliminary data.</text>
</comment>
<keyword evidence="2" id="KW-1185">Reference proteome</keyword>
<dbReference type="RefSeq" id="WP_186504922.1">
    <property type="nucleotide sequence ID" value="NZ_JACNEP010000001.1"/>
</dbReference>
<sequence length="99" mass="11318">MAETTIEISVTELYAVEYITPKLVTEAVDLGIVIPIEGASAKDWVFDTNSAHWLKKAARLYLDLEIDWVAVCMVIDLLKQKEQLLRENAQLRAQLQRFI</sequence>
<name>A0A8J6IPQ6_9ALTE</name>